<reference evidence="1 2" key="1">
    <citation type="submission" date="2021-06" db="EMBL/GenBank/DDBJ databases">
        <title>Limosilactobacillus angelus sp. nov., isolated from the human vagina.</title>
        <authorList>
            <person name="Chen Y.-S."/>
        </authorList>
    </citation>
    <scope>NUCLEOTIDE SEQUENCE [LARGE SCALE GENOMIC DNA]</scope>
    <source>
        <strain evidence="1 2">P5L02</strain>
    </source>
</reference>
<keyword evidence="2" id="KW-1185">Reference proteome</keyword>
<dbReference type="Proteomes" id="UP001196248">
    <property type="component" value="Unassembled WGS sequence"/>
</dbReference>
<dbReference type="RefSeq" id="WP_216972313.1">
    <property type="nucleotide sequence ID" value="NZ_JAHPJJ010000013.1"/>
</dbReference>
<sequence length="133" mass="15386">MELPVIQARKLVMSAGFKWIDHLATTNIEQEFVDDKTQTVVLITESDNEPDFYANATFKGINAGVEVQIFYKENIDFNIQDAEINLQRLFVSDDWQVSISREHVYDPDTGQLTKTFYCNKNFKILTTNGKRDK</sequence>
<accession>A0ABS6IVG0</accession>
<dbReference type="InterPro" id="IPR008524">
    <property type="entry name" value="DUF806"/>
</dbReference>
<dbReference type="EMBL" id="JAHPJJ010000013">
    <property type="protein sequence ID" value="MBU9695501.1"/>
    <property type="molecule type" value="Genomic_DNA"/>
</dbReference>
<organism evidence="1 2">
    <name type="scientific">Limosilactobacillus portuensis</name>
    <dbReference type="NCBI Taxonomy" id="2742601"/>
    <lineage>
        <taxon>Bacteria</taxon>
        <taxon>Bacillati</taxon>
        <taxon>Bacillota</taxon>
        <taxon>Bacilli</taxon>
        <taxon>Lactobacillales</taxon>
        <taxon>Lactobacillaceae</taxon>
        <taxon>Limosilactobacillus</taxon>
    </lineage>
</organism>
<proteinExistence type="predicted"/>
<dbReference type="Pfam" id="PF05657">
    <property type="entry name" value="DUF806"/>
    <property type="match status" value="1"/>
</dbReference>
<protein>
    <submittedName>
        <fullName evidence="1">DUF806 family protein</fullName>
    </submittedName>
</protein>
<name>A0ABS6IVG0_9LACO</name>
<gene>
    <name evidence="1" type="ORF">KSL82_06275</name>
</gene>
<comment type="caution">
    <text evidence="1">The sequence shown here is derived from an EMBL/GenBank/DDBJ whole genome shotgun (WGS) entry which is preliminary data.</text>
</comment>
<evidence type="ECO:0000313" key="1">
    <source>
        <dbReference type="EMBL" id="MBU9695501.1"/>
    </source>
</evidence>
<evidence type="ECO:0000313" key="2">
    <source>
        <dbReference type="Proteomes" id="UP001196248"/>
    </source>
</evidence>